<sequence>MTFEITLCSIALSILLMGCSAGSVSEDTINSTSVKSGQPPATAPSVSQSPTKLGQMLPISAEAEIAGERIGLEVAQTREQKAMGLMYRLSLAPDRGMLFGFDPPQRVSFWMKNVKIDLDMVFLRNGEVKAIAKSVPPCETDECPTYGPGMKIIDQVIELRGGRAAELGLKVGDQVTVKFLDGSSTPPN</sequence>
<dbReference type="EMBL" id="CP017599">
    <property type="protein sequence ID" value="AOX00812.1"/>
    <property type="molecule type" value="Genomic_DNA"/>
</dbReference>
<dbReference type="PANTHER" id="PTHR37953:SF1">
    <property type="entry name" value="UPF0127 PROTEIN MJ1496"/>
    <property type="match status" value="1"/>
</dbReference>
<name>A0A1D8TT29_9CYAN</name>
<feature type="region of interest" description="Disordered" evidence="1">
    <location>
        <begin position="28"/>
        <end position="50"/>
    </location>
</feature>
<dbReference type="Gene3D" id="2.60.120.1140">
    <property type="entry name" value="Protein of unknown function DUF192"/>
    <property type="match status" value="1"/>
</dbReference>
<dbReference type="Proteomes" id="UP000177870">
    <property type="component" value="Chromosome"/>
</dbReference>
<reference evidence="4" key="1">
    <citation type="submission" date="2016-10" db="EMBL/GenBank/DDBJ databases">
        <title>Comparative genomics uncovers the prolific and rare metabolic potential of the cyanobacterial genus Moorea.</title>
        <authorList>
            <person name="Leao T."/>
            <person name="Castelao G."/>
            <person name="Korobeynikov A."/>
            <person name="Monroe E.A."/>
            <person name="Podell S."/>
            <person name="Glukhov E."/>
            <person name="Allen E."/>
            <person name="Gerwick W.H."/>
            <person name="Gerwick L."/>
        </authorList>
    </citation>
    <scope>NUCLEOTIDE SEQUENCE [LARGE SCALE GENOMIC DNA]</scope>
    <source>
        <strain evidence="4">PAL-8-15-08-1</strain>
    </source>
</reference>
<evidence type="ECO:0000313" key="4">
    <source>
        <dbReference type="Proteomes" id="UP000177870"/>
    </source>
</evidence>
<dbReference type="InterPro" id="IPR003795">
    <property type="entry name" value="DUF192"/>
</dbReference>
<gene>
    <name evidence="3" type="ORF">BJP34_16405</name>
</gene>
<proteinExistence type="predicted"/>
<dbReference type="InterPro" id="IPR038695">
    <property type="entry name" value="Saro_0823-like_sf"/>
</dbReference>
<dbReference type="OrthoDB" id="9808290at2"/>
<keyword evidence="2" id="KW-0732">Signal</keyword>
<evidence type="ECO:0000256" key="1">
    <source>
        <dbReference type="SAM" id="MobiDB-lite"/>
    </source>
</evidence>
<protein>
    <recommendedName>
        <fullName evidence="5">DUF192 domain-containing protein</fullName>
    </recommendedName>
</protein>
<evidence type="ECO:0000256" key="2">
    <source>
        <dbReference type="SAM" id="SignalP"/>
    </source>
</evidence>
<accession>A0A1D8TT29</accession>
<dbReference type="AlphaFoldDB" id="A0A1D8TT29"/>
<evidence type="ECO:0008006" key="5">
    <source>
        <dbReference type="Google" id="ProtNLM"/>
    </source>
</evidence>
<feature type="chain" id="PRO_5009438831" description="DUF192 domain-containing protein" evidence="2">
    <location>
        <begin position="26"/>
        <end position="188"/>
    </location>
</feature>
<feature type="signal peptide" evidence="2">
    <location>
        <begin position="1"/>
        <end position="25"/>
    </location>
</feature>
<dbReference type="KEGG" id="mpro:BJP34_16405"/>
<organism evidence="3 4">
    <name type="scientific">Moorena producens PAL-8-15-08-1</name>
    <dbReference type="NCBI Taxonomy" id="1458985"/>
    <lineage>
        <taxon>Bacteria</taxon>
        <taxon>Bacillati</taxon>
        <taxon>Cyanobacteriota</taxon>
        <taxon>Cyanophyceae</taxon>
        <taxon>Coleofasciculales</taxon>
        <taxon>Coleofasciculaceae</taxon>
        <taxon>Moorena</taxon>
    </lineage>
</organism>
<dbReference type="PANTHER" id="PTHR37953">
    <property type="entry name" value="UPF0127 PROTEIN MJ1496"/>
    <property type="match status" value="1"/>
</dbReference>
<evidence type="ECO:0000313" key="3">
    <source>
        <dbReference type="EMBL" id="AOX00812.1"/>
    </source>
</evidence>
<dbReference type="Pfam" id="PF02643">
    <property type="entry name" value="DUF192"/>
    <property type="match status" value="1"/>
</dbReference>